<evidence type="ECO:0000256" key="7">
    <source>
        <dbReference type="ARBA" id="ARBA00023136"/>
    </source>
</evidence>
<dbReference type="Proteomes" id="UP000765509">
    <property type="component" value="Unassembled WGS sequence"/>
</dbReference>
<dbReference type="GO" id="GO:0006886">
    <property type="term" value="P:intracellular protein transport"/>
    <property type="evidence" value="ECO:0007669"/>
    <property type="project" value="InterPro"/>
</dbReference>
<evidence type="ECO:0000256" key="8">
    <source>
        <dbReference type="ARBA" id="ARBA00031339"/>
    </source>
</evidence>
<dbReference type="PANTHER" id="PTHR13302">
    <property type="entry name" value="CONSERVED OLIGOMERIC GOLGI COMPLEX COMPONENT 3"/>
    <property type="match status" value="1"/>
</dbReference>
<dbReference type="AlphaFoldDB" id="A0A9Q3C1Z3"/>
<keyword evidence="13" id="KW-1185">Reference proteome</keyword>
<feature type="region of interest" description="Disordered" evidence="9">
    <location>
        <begin position="1"/>
        <end position="23"/>
    </location>
</feature>
<dbReference type="InterPro" id="IPR048685">
    <property type="entry name" value="COG3_C"/>
</dbReference>
<proteinExistence type="inferred from homology"/>
<dbReference type="Pfam" id="PF20671">
    <property type="entry name" value="COG3_C"/>
    <property type="match status" value="1"/>
</dbReference>
<evidence type="ECO:0000256" key="5">
    <source>
        <dbReference type="ARBA" id="ARBA00022927"/>
    </source>
</evidence>
<comment type="caution">
    <text evidence="12">The sequence shown here is derived from an EMBL/GenBank/DDBJ whole genome shotgun (WGS) entry which is preliminary data.</text>
</comment>
<dbReference type="InterPro" id="IPR048320">
    <property type="entry name" value="COG3_N"/>
</dbReference>
<dbReference type="Pfam" id="PF04136">
    <property type="entry name" value="COG3_N"/>
    <property type="match status" value="1"/>
</dbReference>
<evidence type="ECO:0000256" key="3">
    <source>
        <dbReference type="ARBA" id="ARBA00020976"/>
    </source>
</evidence>
<keyword evidence="6" id="KW-0333">Golgi apparatus</keyword>
<evidence type="ECO:0000313" key="13">
    <source>
        <dbReference type="Proteomes" id="UP000765509"/>
    </source>
</evidence>
<feature type="domain" description="Conserved oligomeric Golgi complex subunit 3 N-terminal" evidence="10">
    <location>
        <begin position="161"/>
        <end position="301"/>
    </location>
</feature>
<keyword evidence="4" id="KW-0813">Transport</keyword>
<dbReference type="InterPro" id="IPR007265">
    <property type="entry name" value="COG_su3"/>
</dbReference>
<dbReference type="GO" id="GO:0006891">
    <property type="term" value="P:intra-Golgi vesicle-mediated transport"/>
    <property type="evidence" value="ECO:0007669"/>
    <property type="project" value="TreeGrafter"/>
</dbReference>
<evidence type="ECO:0000256" key="9">
    <source>
        <dbReference type="SAM" id="MobiDB-lite"/>
    </source>
</evidence>
<gene>
    <name evidence="12" type="ORF">O181_014823</name>
</gene>
<dbReference type="GO" id="GO:0000139">
    <property type="term" value="C:Golgi membrane"/>
    <property type="evidence" value="ECO:0007669"/>
    <property type="project" value="UniProtKB-SubCell"/>
</dbReference>
<dbReference type="EMBL" id="AVOT02003991">
    <property type="protein sequence ID" value="MBW0475108.1"/>
    <property type="molecule type" value="Genomic_DNA"/>
</dbReference>
<feature type="domain" description="Conserved oligomeric Golgi complex subunit 3 C-terminal" evidence="11">
    <location>
        <begin position="324"/>
        <end position="662"/>
    </location>
</feature>
<accession>A0A9Q3C1Z3</accession>
<name>A0A9Q3C1Z3_9BASI</name>
<dbReference type="PANTHER" id="PTHR13302:SF8">
    <property type="entry name" value="CONSERVED OLIGOMERIC GOLGI COMPLEX SUBUNIT 3"/>
    <property type="match status" value="1"/>
</dbReference>
<comment type="similarity">
    <text evidence="2">Belongs to the COG3 family.</text>
</comment>
<evidence type="ECO:0000256" key="1">
    <source>
        <dbReference type="ARBA" id="ARBA00004395"/>
    </source>
</evidence>
<evidence type="ECO:0000259" key="11">
    <source>
        <dbReference type="Pfam" id="PF20671"/>
    </source>
</evidence>
<organism evidence="12 13">
    <name type="scientific">Austropuccinia psidii MF-1</name>
    <dbReference type="NCBI Taxonomy" id="1389203"/>
    <lineage>
        <taxon>Eukaryota</taxon>
        <taxon>Fungi</taxon>
        <taxon>Dikarya</taxon>
        <taxon>Basidiomycota</taxon>
        <taxon>Pucciniomycotina</taxon>
        <taxon>Pucciniomycetes</taxon>
        <taxon>Pucciniales</taxon>
        <taxon>Sphaerophragmiaceae</taxon>
        <taxon>Austropuccinia</taxon>
    </lineage>
</organism>
<sequence length="861" mass="99226">MSHWEFNQSHKQSIPSATLTSSPNSKLNISQQIIENWDQLSPLTELERQSIHSIQKALTDKPLPSSLISKSNNSNQSIISSTNTTLPSLLKFTQPNDPYQINLPDQSNVTNIILDQGQKIELLNHHVPISTIENFNDWFTTISSQIESESESDYLNHSSIISTYLKSCDSLDQAIDHCNGLLHEIQANWKFVDENSKSLERSCEGMLDDQKVLRLIASGLDERLSYFRRLDEAQRILSMPGEAEIVKSNEFLPMVERLDLCLEFMRTNRHFRDADLYLVRFQQCLIRAMTLIKLHYTNLIRSLGYQVQEKLQGKEDLSSNLIQTLLYDKFEILSTELKPLIEELEKRYGLEPEQYESLINEFFSTWFTVRRQLLSPRLKAEINLMDISHSQVPNLIKLFRNGSTHLRMLCLAEWKLFKLFFAISGDEELFAFLESLCDYLYDLLRPQILHEHRLEILCDLATITNALIAMDTSLLDESDSQDFKFSSLLKPILQDVQTRMIFRAQAIIQTDVARYQPKKQDLEYPTKLLNYRQSVKAGNSFELRSHLKDNSETAEPANTALRLRLPSEEVQETWYPTLRKTLWVLSKLHTYVNDAIFEDFAGEAVGICSQSIVSAAALINPVSNQSSSSSTSTNAVDHQLFIIRHLLILKEMIRTLDILQVDRAVDLGPITDVLKDLLNPSTTGLLLFRPTDLIQRLSNRAIRDFSQKTIDSKSELDKRLKLTCQEFIAQTARAIGANTIESFMMRCQDFLNLVGGSITNRDLPSQEWATKEIVKEVEKNYSNQLQVGLRAILNKMILYLEDEKTVNVIFPPLKEEILERYQQFYNFIKSEYDPITINELQNLNQVDKLIEKIIYEQLNTT</sequence>
<comment type="subcellular location">
    <subcellularLocation>
        <location evidence="1">Golgi apparatus membrane</location>
        <topology evidence="1">Peripheral membrane protein</topology>
    </subcellularLocation>
</comment>
<evidence type="ECO:0000256" key="2">
    <source>
        <dbReference type="ARBA" id="ARBA00009936"/>
    </source>
</evidence>
<evidence type="ECO:0000259" key="10">
    <source>
        <dbReference type="Pfam" id="PF04136"/>
    </source>
</evidence>
<evidence type="ECO:0000313" key="12">
    <source>
        <dbReference type="EMBL" id="MBW0475108.1"/>
    </source>
</evidence>
<keyword evidence="5" id="KW-0653">Protein transport</keyword>
<protein>
    <recommendedName>
        <fullName evidence="3">Conserved oligomeric Golgi complex subunit 3</fullName>
    </recommendedName>
    <alternativeName>
        <fullName evidence="8">Component of oligomeric Golgi complex 3</fullName>
    </alternativeName>
</protein>
<keyword evidence="7" id="KW-0472">Membrane</keyword>
<evidence type="ECO:0000256" key="4">
    <source>
        <dbReference type="ARBA" id="ARBA00022448"/>
    </source>
</evidence>
<dbReference type="GO" id="GO:0007030">
    <property type="term" value="P:Golgi organization"/>
    <property type="evidence" value="ECO:0007669"/>
    <property type="project" value="TreeGrafter"/>
</dbReference>
<dbReference type="OrthoDB" id="296793at2759"/>
<dbReference type="GO" id="GO:0017119">
    <property type="term" value="C:Golgi transport complex"/>
    <property type="evidence" value="ECO:0007669"/>
    <property type="project" value="TreeGrafter"/>
</dbReference>
<evidence type="ECO:0000256" key="6">
    <source>
        <dbReference type="ARBA" id="ARBA00023034"/>
    </source>
</evidence>
<reference evidence="12" key="1">
    <citation type="submission" date="2021-03" db="EMBL/GenBank/DDBJ databases">
        <title>Draft genome sequence of rust myrtle Austropuccinia psidii MF-1, a brazilian biotype.</title>
        <authorList>
            <person name="Quecine M.C."/>
            <person name="Pachon D.M.R."/>
            <person name="Bonatelli M.L."/>
            <person name="Correr F.H."/>
            <person name="Franceschini L.M."/>
            <person name="Leite T.F."/>
            <person name="Margarido G.R.A."/>
            <person name="Almeida C.A."/>
            <person name="Ferrarezi J.A."/>
            <person name="Labate C.A."/>
        </authorList>
    </citation>
    <scope>NUCLEOTIDE SEQUENCE</scope>
    <source>
        <strain evidence="12">MF-1</strain>
    </source>
</reference>
<dbReference type="GO" id="GO:0005801">
    <property type="term" value="C:cis-Golgi network"/>
    <property type="evidence" value="ECO:0007669"/>
    <property type="project" value="InterPro"/>
</dbReference>